<dbReference type="CDD" id="cd03411">
    <property type="entry name" value="Ferrochelatase_N"/>
    <property type="match status" value="1"/>
</dbReference>
<dbReference type="InterPro" id="IPR033644">
    <property type="entry name" value="Ferrochelatase_C"/>
</dbReference>
<dbReference type="Gene3D" id="3.40.50.1400">
    <property type="match status" value="2"/>
</dbReference>
<dbReference type="NCBIfam" id="TIGR00109">
    <property type="entry name" value="hemH"/>
    <property type="match status" value="1"/>
</dbReference>
<organism evidence="9 10">
    <name type="scientific">Candidatus Competibacter phosphatis</name>
    <dbReference type="NCBI Taxonomy" id="221280"/>
    <lineage>
        <taxon>Bacteria</taxon>
        <taxon>Pseudomonadati</taxon>
        <taxon>Pseudomonadota</taxon>
        <taxon>Gammaproteobacteria</taxon>
        <taxon>Candidatus Competibacteraceae</taxon>
        <taxon>Candidatus Competibacter</taxon>
    </lineage>
</organism>
<dbReference type="Pfam" id="PF00762">
    <property type="entry name" value="Ferrochelatase"/>
    <property type="match status" value="1"/>
</dbReference>
<evidence type="ECO:0000256" key="8">
    <source>
        <dbReference type="RuleBase" id="RU000607"/>
    </source>
</evidence>
<dbReference type="InterPro" id="IPR019772">
    <property type="entry name" value="Ferrochelatase_AS"/>
</dbReference>
<dbReference type="RefSeq" id="WP_169247383.1">
    <property type="nucleotide sequence ID" value="NZ_SPMZ01000008.1"/>
</dbReference>
<dbReference type="GO" id="GO:0016829">
    <property type="term" value="F:lyase activity"/>
    <property type="evidence" value="ECO:0007669"/>
    <property type="project" value="UniProtKB-KW"/>
</dbReference>
<dbReference type="EC" id="4.98.1.1" evidence="7 8"/>
<evidence type="ECO:0000256" key="2">
    <source>
        <dbReference type="ARBA" id="ARBA00023004"/>
    </source>
</evidence>
<comment type="subcellular location">
    <subcellularLocation>
        <location evidence="7 8">Cytoplasm</location>
    </subcellularLocation>
</comment>
<comment type="similarity">
    <text evidence="1 7 8">Belongs to the ferrochelatase family.</text>
</comment>
<dbReference type="SUPFAM" id="SSF53800">
    <property type="entry name" value="Chelatase"/>
    <property type="match status" value="1"/>
</dbReference>
<reference evidence="9 10" key="1">
    <citation type="submission" date="2019-03" db="EMBL/GenBank/DDBJ databases">
        <title>Metabolic reconstructions from genomes of highly enriched 'Candidatus Accumulibacter' and 'Candidatus Competibacter' bioreactor populations.</title>
        <authorList>
            <person name="Annavajhala M.K."/>
            <person name="Welles L."/>
            <person name="Abbas B."/>
            <person name="Sorokin D."/>
            <person name="Park H."/>
            <person name="Van Loosdrecht M."/>
            <person name="Chandran K."/>
        </authorList>
    </citation>
    <scope>NUCLEOTIDE SEQUENCE [LARGE SCALE GENOMIC DNA]</scope>
    <source>
        <strain evidence="9 10">SBR_G</strain>
    </source>
</reference>
<comment type="pathway">
    <text evidence="7 8">Porphyrin-containing compound metabolism; protoheme biosynthesis; protoheme from protoporphyrin-IX: step 1/1.</text>
</comment>
<dbReference type="CDD" id="cd00419">
    <property type="entry name" value="Ferrochelatase_C"/>
    <property type="match status" value="1"/>
</dbReference>
<comment type="function">
    <text evidence="7 8">Catalyzes the ferrous insertion into protoporphyrin IX.</text>
</comment>
<dbReference type="InterPro" id="IPR033659">
    <property type="entry name" value="Ferrochelatase_N"/>
</dbReference>
<dbReference type="HAMAP" id="MF_00323">
    <property type="entry name" value="Ferrochelatase"/>
    <property type="match status" value="1"/>
</dbReference>
<dbReference type="EMBL" id="SPMZ01000008">
    <property type="protein sequence ID" value="NMQ18125.1"/>
    <property type="molecule type" value="Genomic_DNA"/>
</dbReference>
<dbReference type="PANTHER" id="PTHR11108">
    <property type="entry name" value="FERROCHELATASE"/>
    <property type="match status" value="1"/>
</dbReference>
<keyword evidence="7" id="KW-0479">Metal-binding</keyword>
<keyword evidence="2 7" id="KW-0408">Iron</keyword>
<evidence type="ECO:0000256" key="7">
    <source>
        <dbReference type="HAMAP-Rule" id="MF_00323"/>
    </source>
</evidence>
<evidence type="ECO:0000256" key="4">
    <source>
        <dbReference type="ARBA" id="ARBA00023239"/>
    </source>
</evidence>
<dbReference type="Proteomes" id="UP000760480">
    <property type="component" value="Unassembled WGS sequence"/>
</dbReference>
<dbReference type="InterPro" id="IPR001015">
    <property type="entry name" value="Ferrochelatase"/>
</dbReference>
<feature type="binding site" evidence="7">
    <location>
        <position position="210"/>
    </location>
    <ligand>
        <name>Fe(2+)</name>
        <dbReference type="ChEBI" id="CHEBI:29033"/>
    </ligand>
</feature>
<comment type="catalytic activity">
    <reaction evidence="6">
        <text>Fe-coproporphyrin III + 2 H(+) = coproporphyrin III + Fe(2+)</text>
        <dbReference type="Rhea" id="RHEA:49572"/>
        <dbReference type="ChEBI" id="CHEBI:15378"/>
        <dbReference type="ChEBI" id="CHEBI:29033"/>
        <dbReference type="ChEBI" id="CHEBI:68438"/>
        <dbReference type="ChEBI" id="CHEBI:131725"/>
        <dbReference type="EC" id="4.99.1.9"/>
    </reaction>
    <physiologicalReaction direction="right-to-left" evidence="6">
        <dbReference type="Rhea" id="RHEA:49574"/>
    </physiologicalReaction>
</comment>
<sequence length="369" mass="41109">MIQITSSTAFSHDQLTCTGVLLANLGTPDAPTPAALRRYLAEFLWDPRVVELPRPLWWLILHGIILRIRPARSARKYRVIWTEDGSPLLAIGRRQTVAVAAALRQRCPGPVRVALGMRYGNPSIASALAELRDAGARRLLVLPLYPQYSAATVASTFDAVTAELRRWRWLPELRLITHYHDDPAYLDALAASIRAARAEQSGERLLFSFHGLPKRNLLAGDPYHCECHKTARLVAERLVLQEDQWAVAFQSRFGRAEWLQPYTSELLAAWARAGIKRVDVICPGFAADCLETLEEIALENRAVFLAAGGEHYRYIPALNDAPTHIDMLTRLIVRHAAGWPEFDPDHDPVVTAAERLAGQTRALAMGAKV</sequence>
<protein>
    <recommendedName>
        <fullName evidence="7 8">Ferrochelatase</fullName>
        <ecNumber evidence="7 8">4.98.1.1</ecNumber>
    </recommendedName>
    <alternativeName>
        <fullName evidence="7">Heme synthase</fullName>
    </alternativeName>
    <alternativeName>
        <fullName evidence="7">Protoheme ferro-lyase</fullName>
    </alternativeName>
</protein>
<dbReference type="PANTHER" id="PTHR11108:SF1">
    <property type="entry name" value="FERROCHELATASE, MITOCHONDRIAL"/>
    <property type="match status" value="1"/>
</dbReference>
<proteinExistence type="inferred from homology"/>
<keyword evidence="5 7" id="KW-0627">Porphyrin biosynthesis</keyword>
<evidence type="ECO:0000256" key="5">
    <source>
        <dbReference type="ARBA" id="ARBA00023244"/>
    </source>
</evidence>
<keyword evidence="10" id="KW-1185">Reference proteome</keyword>
<evidence type="ECO:0000256" key="6">
    <source>
        <dbReference type="ARBA" id="ARBA00024536"/>
    </source>
</evidence>
<feature type="binding site" evidence="7">
    <location>
        <position position="291"/>
    </location>
    <ligand>
        <name>Fe(2+)</name>
        <dbReference type="ChEBI" id="CHEBI:29033"/>
    </ligand>
</feature>
<comment type="catalytic activity">
    <reaction evidence="7 8">
        <text>heme b + 2 H(+) = protoporphyrin IX + Fe(2+)</text>
        <dbReference type="Rhea" id="RHEA:22584"/>
        <dbReference type="ChEBI" id="CHEBI:15378"/>
        <dbReference type="ChEBI" id="CHEBI:29033"/>
        <dbReference type="ChEBI" id="CHEBI:57306"/>
        <dbReference type="ChEBI" id="CHEBI:60344"/>
        <dbReference type="EC" id="4.98.1.1"/>
    </reaction>
</comment>
<dbReference type="PROSITE" id="PS00534">
    <property type="entry name" value="FERROCHELATASE"/>
    <property type="match status" value="1"/>
</dbReference>
<keyword evidence="7 8" id="KW-0963">Cytoplasm</keyword>
<evidence type="ECO:0000256" key="1">
    <source>
        <dbReference type="ARBA" id="ARBA00007718"/>
    </source>
</evidence>
<keyword evidence="3 7" id="KW-0350">Heme biosynthesis</keyword>
<gene>
    <name evidence="7" type="primary">hemH</name>
    <name evidence="9" type="ORF">E4P82_02280</name>
</gene>
<evidence type="ECO:0000313" key="9">
    <source>
        <dbReference type="EMBL" id="NMQ18125.1"/>
    </source>
</evidence>
<evidence type="ECO:0000256" key="3">
    <source>
        <dbReference type="ARBA" id="ARBA00023133"/>
    </source>
</evidence>
<comment type="caution">
    <text evidence="9">The sequence shown here is derived from an EMBL/GenBank/DDBJ whole genome shotgun (WGS) entry which is preliminary data.</text>
</comment>
<name>A0ABX1TI31_9GAMM</name>
<evidence type="ECO:0000313" key="10">
    <source>
        <dbReference type="Proteomes" id="UP000760480"/>
    </source>
</evidence>
<keyword evidence="4 7" id="KW-0456">Lyase</keyword>
<accession>A0ABX1TI31</accession>